<dbReference type="EMBL" id="CAUOFW020010435">
    <property type="protein sequence ID" value="CAK9188387.1"/>
    <property type="molecule type" value="Genomic_DNA"/>
</dbReference>
<dbReference type="Proteomes" id="UP001642360">
    <property type="component" value="Unassembled WGS sequence"/>
</dbReference>
<sequence length="103" mass="11973">MKQVVSQIFLFATDASNFIFFDQKQENIIQNEENMKDYTNGQEVLYIKNIKKEKQKLKLECKGHDKKQSFFKATHSAMSSTCEGTCWCVCCEMLAFLFASSYI</sequence>
<protein>
    <submittedName>
        <fullName evidence="1">Uncharacterized protein</fullName>
    </submittedName>
</protein>
<reference evidence="1 2" key="1">
    <citation type="submission" date="2024-02" db="EMBL/GenBank/DDBJ databases">
        <authorList>
            <person name="Vignale AGUSTIN F."/>
            <person name="Sosa J E."/>
            <person name="Modenutti C."/>
        </authorList>
    </citation>
    <scope>NUCLEOTIDE SEQUENCE [LARGE SCALE GENOMIC DNA]</scope>
</reference>
<comment type="caution">
    <text evidence="1">The sequence shown here is derived from an EMBL/GenBank/DDBJ whole genome shotgun (WGS) entry which is preliminary data.</text>
</comment>
<organism evidence="1 2">
    <name type="scientific">Ilex paraguariensis</name>
    <name type="common">yerba mate</name>
    <dbReference type="NCBI Taxonomy" id="185542"/>
    <lineage>
        <taxon>Eukaryota</taxon>
        <taxon>Viridiplantae</taxon>
        <taxon>Streptophyta</taxon>
        <taxon>Embryophyta</taxon>
        <taxon>Tracheophyta</taxon>
        <taxon>Spermatophyta</taxon>
        <taxon>Magnoliopsida</taxon>
        <taxon>eudicotyledons</taxon>
        <taxon>Gunneridae</taxon>
        <taxon>Pentapetalae</taxon>
        <taxon>asterids</taxon>
        <taxon>campanulids</taxon>
        <taxon>Aquifoliales</taxon>
        <taxon>Aquifoliaceae</taxon>
        <taxon>Ilex</taxon>
    </lineage>
</organism>
<accession>A0ABC8V4U9</accession>
<dbReference type="AlphaFoldDB" id="A0ABC8V4U9"/>
<name>A0ABC8V4U9_9AQUA</name>
<evidence type="ECO:0000313" key="2">
    <source>
        <dbReference type="Proteomes" id="UP001642360"/>
    </source>
</evidence>
<gene>
    <name evidence="1" type="ORF">ILEXP_LOCUS59064</name>
</gene>
<keyword evidence="2" id="KW-1185">Reference proteome</keyword>
<evidence type="ECO:0000313" key="1">
    <source>
        <dbReference type="EMBL" id="CAK9188387.1"/>
    </source>
</evidence>
<proteinExistence type="predicted"/>